<dbReference type="InterPro" id="IPR003441">
    <property type="entry name" value="NAC-dom"/>
</dbReference>
<reference evidence="6" key="1">
    <citation type="submission" date="2020-06" db="EMBL/GenBank/DDBJ databases">
        <authorList>
            <person name="Li T."/>
            <person name="Hu X."/>
            <person name="Zhang T."/>
            <person name="Song X."/>
            <person name="Zhang H."/>
            <person name="Dai N."/>
            <person name="Sheng W."/>
            <person name="Hou X."/>
            <person name="Wei L."/>
        </authorList>
    </citation>
    <scope>NUCLEOTIDE SEQUENCE</scope>
    <source>
        <strain evidence="6">K16</strain>
        <tissue evidence="6">Leaf</tissue>
    </source>
</reference>
<sequence length="296" mass="33693">MSSHRTCMSPSDLNVMCNMNAVVQEEYPGSSWTSTMNCLPVGYRFLPTDTELIVHYLKRKVNNQPLPYNTIHTVNVYECRPEDLCDMLGGKEWYLFCPRKRKSSSGTRADRITPYGYWKATSGDKTIRHNGREVGYRKTLVYYMKAESHNSTARKTDWIMHEYRLKNHSDPAPSDAPENVDRLSDDIVVCRIHNHNKKYWKNDGATYQPNPISAVEDADHPIPQQTFSAAVEDSEALAPASMPEIDDVLFLGSDTTKQAGCSDQCNKSSSNDLFDGFDELMDKGMEFLPDVMNMDF</sequence>
<dbReference type="PANTHER" id="PTHR31719">
    <property type="entry name" value="NAC TRANSCRIPTION FACTOR 56"/>
    <property type="match status" value="1"/>
</dbReference>
<dbReference type="Gene3D" id="2.170.150.80">
    <property type="entry name" value="NAC domain"/>
    <property type="match status" value="1"/>
</dbReference>
<dbReference type="EMBL" id="JACGWL010000002">
    <property type="protein sequence ID" value="KAK4408504.1"/>
    <property type="molecule type" value="Genomic_DNA"/>
</dbReference>
<comment type="caution">
    <text evidence="6">The sequence shown here is derived from an EMBL/GenBank/DDBJ whole genome shotgun (WGS) entry which is preliminary data.</text>
</comment>
<reference evidence="6" key="2">
    <citation type="journal article" date="2024" name="Plant">
        <title>Genomic evolution and insights into agronomic trait innovations of Sesamum species.</title>
        <authorList>
            <person name="Miao H."/>
            <person name="Wang L."/>
            <person name="Qu L."/>
            <person name="Liu H."/>
            <person name="Sun Y."/>
            <person name="Le M."/>
            <person name="Wang Q."/>
            <person name="Wei S."/>
            <person name="Zheng Y."/>
            <person name="Lin W."/>
            <person name="Duan Y."/>
            <person name="Cao H."/>
            <person name="Xiong S."/>
            <person name="Wang X."/>
            <person name="Wei L."/>
            <person name="Li C."/>
            <person name="Ma Q."/>
            <person name="Ju M."/>
            <person name="Zhao R."/>
            <person name="Li G."/>
            <person name="Mu C."/>
            <person name="Tian Q."/>
            <person name="Mei H."/>
            <person name="Zhang T."/>
            <person name="Gao T."/>
            <person name="Zhang H."/>
        </authorList>
    </citation>
    <scope>NUCLEOTIDE SEQUENCE</scope>
    <source>
        <strain evidence="6">K16</strain>
    </source>
</reference>
<dbReference type="Pfam" id="PF02365">
    <property type="entry name" value="NAM"/>
    <property type="match status" value="1"/>
</dbReference>
<evidence type="ECO:0000313" key="7">
    <source>
        <dbReference type="Proteomes" id="UP001289374"/>
    </source>
</evidence>
<keyword evidence="3" id="KW-0804">Transcription</keyword>
<dbReference type="PROSITE" id="PS51005">
    <property type="entry name" value="NAC"/>
    <property type="match status" value="1"/>
</dbReference>
<keyword evidence="4" id="KW-0539">Nucleus</keyword>
<keyword evidence="1" id="KW-0805">Transcription regulation</keyword>
<dbReference type="Proteomes" id="UP001289374">
    <property type="component" value="Unassembled WGS sequence"/>
</dbReference>
<feature type="domain" description="NAC" evidence="5">
    <location>
        <begin position="39"/>
        <end position="195"/>
    </location>
</feature>
<keyword evidence="7" id="KW-1185">Reference proteome</keyword>
<dbReference type="GO" id="GO:0003677">
    <property type="term" value="F:DNA binding"/>
    <property type="evidence" value="ECO:0007669"/>
    <property type="project" value="UniProtKB-KW"/>
</dbReference>
<evidence type="ECO:0000256" key="4">
    <source>
        <dbReference type="ARBA" id="ARBA00023242"/>
    </source>
</evidence>
<keyword evidence="2" id="KW-0238">DNA-binding</keyword>
<dbReference type="InterPro" id="IPR036093">
    <property type="entry name" value="NAC_dom_sf"/>
</dbReference>
<dbReference type="AlphaFoldDB" id="A0AAE1XB58"/>
<evidence type="ECO:0000313" key="6">
    <source>
        <dbReference type="EMBL" id="KAK4408504.1"/>
    </source>
</evidence>
<accession>A0AAE1XB58</accession>
<protein>
    <submittedName>
        <fullName evidence="6">NAC domain-containing protein JA2L</fullName>
    </submittedName>
</protein>
<evidence type="ECO:0000256" key="3">
    <source>
        <dbReference type="ARBA" id="ARBA00023163"/>
    </source>
</evidence>
<dbReference type="PANTHER" id="PTHR31719:SF179">
    <property type="entry name" value="OS08G0148400 PROTEIN"/>
    <property type="match status" value="1"/>
</dbReference>
<dbReference type="GO" id="GO:0006355">
    <property type="term" value="P:regulation of DNA-templated transcription"/>
    <property type="evidence" value="ECO:0007669"/>
    <property type="project" value="InterPro"/>
</dbReference>
<evidence type="ECO:0000256" key="2">
    <source>
        <dbReference type="ARBA" id="ARBA00023125"/>
    </source>
</evidence>
<dbReference type="SUPFAM" id="SSF101941">
    <property type="entry name" value="NAC domain"/>
    <property type="match status" value="1"/>
</dbReference>
<gene>
    <name evidence="6" type="ORF">Sango_0431400</name>
</gene>
<proteinExistence type="predicted"/>
<organism evidence="6 7">
    <name type="scientific">Sesamum angolense</name>
    <dbReference type="NCBI Taxonomy" id="2727404"/>
    <lineage>
        <taxon>Eukaryota</taxon>
        <taxon>Viridiplantae</taxon>
        <taxon>Streptophyta</taxon>
        <taxon>Embryophyta</taxon>
        <taxon>Tracheophyta</taxon>
        <taxon>Spermatophyta</taxon>
        <taxon>Magnoliopsida</taxon>
        <taxon>eudicotyledons</taxon>
        <taxon>Gunneridae</taxon>
        <taxon>Pentapetalae</taxon>
        <taxon>asterids</taxon>
        <taxon>lamiids</taxon>
        <taxon>Lamiales</taxon>
        <taxon>Pedaliaceae</taxon>
        <taxon>Sesamum</taxon>
    </lineage>
</organism>
<name>A0AAE1XB58_9LAMI</name>
<evidence type="ECO:0000259" key="5">
    <source>
        <dbReference type="PROSITE" id="PS51005"/>
    </source>
</evidence>
<evidence type="ECO:0000256" key="1">
    <source>
        <dbReference type="ARBA" id="ARBA00023015"/>
    </source>
</evidence>